<protein>
    <submittedName>
        <fullName evidence="2">Uncharacterized protein</fullName>
    </submittedName>
</protein>
<evidence type="ECO:0000313" key="2">
    <source>
        <dbReference type="EMBL" id="KAH3817840.1"/>
    </source>
</evidence>
<comment type="caution">
    <text evidence="2">The sequence shown here is derived from an EMBL/GenBank/DDBJ whole genome shotgun (WGS) entry which is preliminary data.</text>
</comment>
<feature type="region of interest" description="Disordered" evidence="1">
    <location>
        <begin position="160"/>
        <end position="235"/>
    </location>
</feature>
<sequence>MNDKDEAMISAYVVESANGIKPNVPRTQLQQCLETALNKLKEGFDVKIHEIKHKCVAIHLGFPTLKRWLEFLHGYFNGDIGNIFVPLQEHLRYLCFEDLEFTVVVYEKDFIKCSQAISVELDTLSCGKILHFEHEETEKSPVRVEETTFGTASENFDLRNEYAPGELETPDTAPENDPDQTVRAAEQETPSRLRAKGTNNYHSSSSSSIDKVGEQDTSSRVWTIETSSEYADNKC</sequence>
<reference evidence="2" key="2">
    <citation type="submission" date="2020-11" db="EMBL/GenBank/DDBJ databases">
        <authorList>
            <person name="McCartney M.A."/>
            <person name="Auch B."/>
            <person name="Kono T."/>
            <person name="Mallez S."/>
            <person name="Becker A."/>
            <person name="Gohl D.M."/>
            <person name="Silverstein K.A.T."/>
            <person name="Koren S."/>
            <person name="Bechman K.B."/>
            <person name="Herman A."/>
            <person name="Abrahante J.E."/>
            <person name="Garbe J."/>
        </authorList>
    </citation>
    <scope>NUCLEOTIDE SEQUENCE</scope>
    <source>
        <strain evidence="2">Duluth1</strain>
        <tissue evidence="2">Whole animal</tissue>
    </source>
</reference>
<feature type="compositionally biased region" description="Polar residues" evidence="1">
    <location>
        <begin position="215"/>
        <end position="235"/>
    </location>
</feature>
<gene>
    <name evidence="2" type="ORF">DPMN_119395</name>
</gene>
<accession>A0A9D4GIR2</accession>
<dbReference type="Proteomes" id="UP000828390">
    <property type="component" value="Unassembled WGS sequence"/>
</dbReference>
<organism evidence="2 3">
    <name type="scientific">Dreissena polymorpha</name>
    <name type="common">Zebra mussel</name>
    <name type="synonym">Mytilus polymorpha</name>
    <dbReference type="NCBI Taxonomy" id="45954"/>
    <lineage>
        <taxon>Eukaryota</taxon>
        <taxon>Metazoa</taxon>
        <taxon>Spiralia</taxon>
        <taxon>Lophotrochozoa</taxon>
        <taxon>Mollusca</taxon>
        <taxon>Bivalvia</taxon>
        <taxon>Autobranchia</taxon>
        <taxon>Heteroconchia</taxon>
        <taxon>Euheterodonta</taxon>
        <taxon>Imparidentia</taxon>
        <taxon>Neoheterodontei</taxon>
        <taxon>Myida</taxon>
        <taxon>Dreissenoidea</taxon>
        <taxon>Dreissenidae</taxon>
        <taxon>Dreissena</taxon>
    </lineage>
</organism>
<reference evidence="2" key="1">
    <citation type="journal article" date="2019" name="bioRxiv">
        <title>The Genome of the Zebra Mussel, Dreissena polymorpha: A Resource for Invasive Species Research.</title>
        <authorList>
            <person name="McCartney M.A."/>
            <person name="Auch B."/>
            <person name="Kono T."/>
            <person name="Mallez S."/>
            <person name="Zhang Y."/>
            <person name="Obille A."/>
            <person name="Becker A."/>
            <person name="Abrahante J.E."/>
            <person name="Garbe J."/>
            <person name="Badalamenti J.P."/>
            <person name="Herman A."/>
            <person name="Mangelson H."/>
            <person name="Liachko I."/>
            <person name="Sullivan S."/>
            <person name="Sone E.D."/>
            <person name="Koren S."/>
            <person name="Silverstein K.A.T."/>
            <person name="Beckman K.B."/>
            <person name="Gohl D.M."/>
        </authorList>
    </citation>
    <scope>NUCLEOTIDE SEQUENCE</scope>
    <source>
        <strain evidence="2">Duluth1</strain>
        <tissue evidence="2">Whole animal</tissue>
    </source>
</reference>
<dbReference type="EMBL" id="JAIWYP010000005">
    <property type="protein sequence ID" value="KAH3817840.1"/>
    <property type="molecule type" value="Genomic_DNA"/>
</dbReference>
<name>A0A9D4GIR2_DREPO</name>
<keyword evidence="3" id="KW-1185">Reference proteome</keyword>
<proteinExistence type="predicted"/>
<evidence type="ECO:0000256" key="1">
    <source>
        <dbReference type="SAM" id="MobiDB-lite"/>
    </source>
</evidence>
<evidence type="ECO:0000313" key="3">
    <source>
        <dbReference type="Proteomes" id="UP000828390"/>
    </source>
</evidence>
<dbReference type="AlphaFoldDB" id="A0A9D4GIR2"/>